<dbReference type="Pfam" id="PF02502">
    <property type="entry name" value="LacAB_rpiB"/>
    <property type="match status" value="1"/>
</dbReference>
<dbReference type="PIRSF" id="PIRSF005384">
    <property type="entry name" value="RpiB_LacA_B"/>
    <property type="match status" value="1"/>
</dbReference>
<accession>A0ABW0YWD4</accession>
<dbReference type="NCBIfam" id="TIGR00689">
    <property type="entry name" value="rpiB_lacA_lacB"/>
    <property type="match status" value="1"/>
</dbReference>
<evidence type="ECO:0000313" key="4">
    <source>
        <dbReference type="Proteomes" id="UP001596083"/>
    </source>
</evidence>
<dbReference type="EMBL" id="JBHSPB010000006">
    <property type="protein sequence ID" value="MFC5720860.1"/>
    <property type="molecule type" value="Genomic_DNA"/>
</dbReference>
<dbReference type="InterPro" id="IPR051812">
    <property type="entry name" value="SPI_LacAB/RpiB"/>
</dbReference>
<evidence type="ECO:0000313" key="3">
    <source>
        <dbReference type="EMBL" id="MFC5720860.1"/>
    </source>
</evidence>
<protein>
    <submittedName>
        <fullName evidence="3">RpiB/LacA/LacB family sugar-phosphate isomerase</fullName>
    </submittedName>
</protein>
<keyword evidence="2 3" id="KW-0413">Isomerase</keyword>
<dbReference type="InterPro" id="IPR003500">
    <property type="entry name" value="RpiB_LacA_LacB"/>
</dbReference>
<sequence>MDGHTCHEHPQSHRGERVLQQLRIAVGSDKAGRDHATALTDDLRASSLVSSIIDISALDGQGRAAYPEIAFAAAQLVADGRADRALLVCHTGLGMAIAANKIPGIRAVTAHDSWSVRCAVLSNNAQVLTLGQGIVGLGLARRLVEEWLTYRFDDTCSAAAKIETISAFEDRWQGRSAADAH</sequence>
<dbReference type="Gene3D" id="3.40.1400.10">
    <property type="entry name" value="Sugar-phosphate isomerase, RpiB/LacA/LacB"/>
    <property type="match status" value="1"/>
</dbReference>
<proteinExistence type="inferred from homology"/>
<evidence type="ECO:0000256" key="1">
    <source>
        <dbReference type="ARBA" id="ARBA00008754"/>
    </source>
</evidence>
<dbReference type="InterPro" id="IPR036569">
    <property type="entry name" value="RpiB_LacA_LacB_sf"/>
</dbReference>
<comment type="caution">
    <text evidence="3">The sequence shown here is derived from an EMBL/GenBank/DDBJ whole genome shotgun (WGS) entry which is preliminary data.</text>
</comment>
<evidence type="ECO:0000256" key="2">
    <source>
        <dbReference type="ARBA" id="ARBA00023235"/>
    </source>
</evidence>
<dbReference type="PANTHER" id="PTHR43732">
    <property type="entry name" value="RIBOSE 5-PHOSPHATE ISOMERASE-RELATED"/>
    <property type="match status" value="1"/>
</dbReference>
<gene>
    <name evidence="3" type="ORF">ACFP1Z_11850</name>
</gene>
<dbReference type="GO" id="GO:0016853">
    <property type="term" value="F:isomerase activity"/>
    <property type="evidence" value="ECO:0007669"/>
    <property type="project" value="UniProtKB-KW"/>
</dbReference>
<keyword evidence="4" id="KW-1185">Reference proteome</keyword>
<dbReference type="PANTHER" id="PTHR43732:SF1">
    <property type="entry name" value="RIBOSE 5-PHOSPHATE ISOMERASE"/>
    <property type="match status" value="1"/>
</dbReference>
<name>A0ABW0YWD4_9ACTN</name>
<organism evidence="3 4">
    <name type="scientific">Streptomyces gamaensis</name>
    <dbReference type="NCBI Taxonomy" id="1763542"/>
    <lineage>
        <taxon>Bacteria</taxon>
        <taxon>Bacillati</taxon>
        <taxon>Actinomycetota</taxon>
        <taxon>Actinomycetes</taxon>
        <taxon>Kitasatosporales</taxon>
        <taxon>Streptomycetaceae</taxon>
        <taxon>Streptomyces</taxon>
    </lineage>
</organism>
<dbReference type="SUPFAM" id="SSF89623">
    <property type="entry name" value="Ribose/Galactose isomerase RpiB/AlsB"/>
    <property type="match status" value="1"/>
</dbReference>
<dbReference type="RefSeq" id="WP_390316047.1">
    <property type="nucleotide sequence ID" value="NZ_JBHSPB010000006.1"/>
</dbReference>
<comment type="similarity">
    <text evidence="1">Belongs to the LacAB/RpiB family.</text>
</comment>
<dbReference type="Proteomes" id="UP001596083">
    <property type="component" value="Unassembled WGS sequence"/>
</dbReference>
<reference evidence="4" key="1">
    <citation type="journal article" date="2019" name="Int. J. Syst. Evol. Microbiol.">
        <title>The Global Catalogue of Microorganisms (GCM) 10K type strain sequencing project: providing services to taxonomists for standard genome sequencing and annotation.</title>
        <authorList>
            <consortium name="The Broad Institute Genomics Platform"/>
            <consortium name="The Broad Institute Genome Sequencing Center for Infectious Disease"/>
            <person name="Wu L."/>
            <person name="Ma J."/>
        </authorList>
    </citation>
    <scope>NUCLEOTIDE SEQUENCE [LARGE SCALE GENOMIC DNA]</scope>
    <source>
        <strain evidence="4">CGMCC 4.7304</strain>
    </source>
</reference>